<evidence type="ECO:0000313" key="3">
    <source>
        <dbReference type="Proteomes" id="UP000501690"/>
    </source>
</evidence>
<feature type="compositionally biased region" description="Basic residues" evidence="1">
    <location>
        <begin position="88"/>
        <end position="98"/>
    </location>
</feature>
<keyword evidence="3" id="KW-1185">Reference proteome</keyword>
<dbReference type="EMBL" id="CP039346">
    <property type="protein sequence ID" value="QCD82812.1"/>
    <property type="molecule type" value="Genomic_DNA"/>
</dbReference>
<organism evidence="2 3">
    <name type="scientific">Vigna unguiculata</name>
    <name type="common">Cowpea</name>
    <dbReference type="NCBI Taxonomy" id="3917"/>
    <lineage>
        <taxon>Eukaryota</taxon>
        <taxon>Viridiplantae</taxon>
        <taxon>Streptophyta</taxon>
        <taxon>Embryophyta</taxon>
        <taxon>Tracheophyta</taxon>
        <taxon>Spermatophyta</taxon>
        <taxon>Magnoliopsida</taxon>
        <taxon>eudicotyledons</taxon>
        <taxon>Gunneridae</taxon>
        <taxon>Pentapetalae</taxon>
        <taxon>rosids</taxon>
        <taxon>fabids</taxon>
        <taxon>Fabales</taxon>
        <taxon>Fabaceae</taxon>
        <taxon>Papilionoideae</taxon>
        <taxon>50 kb inversion clade</taxon>
        <taxon>NPAAA clade</taxon>
        <taxon>indigoferoid/millettioid clade</taxon>
        <taxon>Phaseoleae</taxon>
        <taxon>Vigna</taxon>
    </lineage>
</organism>
<feature type="compositionally biased region" description="Polar residues" evidence="1">
    <location>
        <begin position="99"/>
        <end position="126"/>
    </location>
</feature>
<feature type="region of interest" description="Disordered" evidence="1">
    <location>
        <begin position="16"/>
        <end position="205"/>
    </location>
</feature>
<feature type="compositionally biased region" description="Polar residues" evidence="1">
    <location>
        <begin position="137"/>
        <end position="153"/>
    </location>
</feature>
<dbReference type="AlphaFoldDB" id="A0A4D6L2S2"/>
<protein>
    <submittedName>
        <fullName evidence="2">Uncharacterized protein</fullName>
    </submittedName>
</protein>
<gene>
    <name evidence="2" type="ORF">DEO72_LG2g3153</name>
</gene>
<name>A0A4D6L2S2_VIGUN</name>
<dbReference type="Proteomes" id="UP000501690">
    <property type="component" value="Linkage Group LG2"/>
</dbReference>
<proteinExistence type="predicted"/>
<evidence type="ECO:0000313" key="2">
    <source>
        <dbReference type="EMBL" id="QCD82812.1"/>
    </source>
</evidence>
<reference evidence="2 3" key="1">
    <citation type="submission" date="2019-04" db="EMBL/GenBank/DDBJ databases">
        <title>An improved genome assembly and genetic linkage map for asparagus bean, Vigna unguiculata ssp. sesquipedialis.</title>
        <authorList>
            <person name="Xia Q."/>
            <person name="Zhang R."/>
            <person name="Dong Y."/>
        </authorList>
    </citation>
    <scope>NUCLEOTIDE SEQUENCE [LARGE SCALE GENOMIC DNA]</scope>
    <source>
        <tissue evidence="2">Leaf</tissue>
    </source>
</reference>
<accession>A0A4D6L2S2</accession>
<evidence type="ECO:0000256" key="1">
    <source>
        <dbReference type="SAM" id="MobiDB-lite"/>
    </source>
</evidence>
<feature type="compositionally biased region" description="Polar residues" evidence="1">
    <location>
        <begin position="60"/>
        <end position="75"/>
    </location>
</feature>
<sequence length="205" mass="21751">MAAATLAANLARVWSSAVTNTTTFAPPRRKQQPPRAFPQPPAHHLHAALSLESAPRHQATAATPSSSFAQQQPPRRNSPKIRPPSPRARTRNVHRSSARHCNSPKTAPSLQNHGSTTSHGRASSLHQHAPDWRRRTTASATLPANQNSTTSMAATPRWQPPFPQPLRTIAAAMAAIAPPPSSLTGEGGAAPSAAPLQHPQASMKP</sequence>